<protein>
    <submittedName>
        <fullName evidence="1">Uncharacterized protein</fullName>
    </submittedName>
</protein>
<reference evidence="1" key="1">
    <citation type="submission" date="2012-04" db="EMBL/GenBank/DDBJ databases">
        <title>The Genome Sequence of Loa loa.</title>
        <authorList>
            <consortium name="The Broad Institute Genome Sequencing Platform"/>
            <consortium name="Broad Institute Genome Sequencing Center for Infectious Disease"/>
            <person name="Nutman T.B."/>
            <person name="Fink D.L."/>
            <person name="Russ C."/>
            <person name="Young S."/>
            <person name="Zeng Q."/>
            <person name="Gargeya S."/>
            <person name="Alvarado L."/>
            <person name="Berlin A."/>
            <person name="Chapman S.B."/>
            <person name="Chen Z."/>
            <person name="Freedman E."/>
            <person name="Gellesch M."/>
            <person name="Goldberg J."/>
            <person name="Griggs A."/>
            <person name="Gujja S."/>
            <person name="Heilman E.R."/>
            <person name="Heiman D."/>
            <person name="Howarth C."/>
            <person name="Mehta T."/>
            <person name="Neiman D."/>
            <person name="Pearson M."/>
            <person name="Roberts A."/>
            <person name="Saif S."/>
            <person name="Shea T."/>
            <person name="Shenoy N."/>
            <person name="Sisk P."/>
            <person name="Stolte C."/>
            <person name="Sykes S."/>
            <person name="White J."/>
            <person name="Yandava C."/>
            <person name="Haas B."/>
            <person name="Henn M.R."/>
            <person name="Nusbaum C."/>
            <person name="Birren B."/>
        </authorList>
    </citation>
    <scope>NUCLEOTIDE SEQUENCE [LARGE SCALE GENOMIC DNA]</scope>
</reference>
<accession>A0A1S0UDU1</accession>
<proteinExistence type="predicted"/>
<dbReference type="RefSeq" id="XP_003135833.1">
    <property type="nucleotide sequence ID" value="XM_003135785.1"/>
</dbReference>
<name>A0A1S0UDU1_LOALO</name>
<dbReference type="KEGG" id="loa:LOAG_00245"/>
<dbReference type="EMBL" id="JH712090">
    <property type="protein sequence ID" value="EFO28250.1"/>
    <property type="molecule type" value="Genomic_DNA"/>
</dbReference>
<dbReference type="GeneID" id="9937612"/>
<dbReference type="AlphaFoldDB" id="A0A1S0UDU1"/>
<dbReference type="InParanoid" id="A0A1S0UDU1"/>
<gene>
    <name evidence="1" type="ORF">LOAG_00245</name>
</gene>
<organism evidence="1">
    <name type="scientific">Loa loa</name>
    <name type="common">Eye worm</name>
    <name type="synonym">Filaria loa</name>
    <dbReference type="NCBI Taxonomy" id="7209"/>
    <lineage>
        <taxon>Eukaryota</taxon>
        <taxon>Metazoa</taxon>
        <taxon>Ecdysozoa</taxon>
        <taxon>Nematoda</taxon>
        <taxon>Chromadorea</taxon>
        <taxon>Rhabditida</taxon>
        <taxon>Spirurina</taxon>
        <taxon>Spiruromorpha</taxon>
        <taxon>Filarioidea</taxon>
        <taxon>Onchocercidae</taxon>
        <taxon>Loa</taxon>
    </lineage>
</organism>
<dbReference type="CTD" id="9937612"/>
<evidence type="ECO:0000313" key="1">
    <source>
        <dbReference type="EMBL" id="EFO28250.1"/>
    </source>
</evidence>
<sequence length="132" mass="14911">MNGTVEQCVFSGTQRDHRIRSQKEKKEINYVTPVESCKVRNEKKTYTTTLGPFGHWRRALLDGGDDWTSPCIIYLLEKVDDISRRTTPSEPPSEVGQASLHAISSHHTLLEFLPPLQSKDIRAAEVKISCSD</sequence>